<sequence>MDRVQGEFSDPSVAVQVTLDAGAGGNVLGERGREAIEAAERLAVEVLGADVPSKTLLPRWRSTPHRAMPVAPWPVRPASGRPAREGWMRS</sequence>
<dbReference type="EMBL" id="WLZY01000006">
    <property type="protein sequence ID" value="NDL59058.1"/>
    <property type="molecule type" value="Genomic_DNA"/>
</dbReference>
<reference evidence="2 3" key="1">
    <citation type="submission" date="2019-11" db="EMBL/GenBank/DDBJ databases">
        <authorList>
            <person name="Li X.-J."/>
            <person name="Feng X.-M."/>
        </authorList>
    </citation>
    <scope>NUCLEOTIDE SEQUENCE [LARGE SCALE GENOMIC DNA]</scope>
    <source>
        <strain evidence="2 3">XMNu-373</strain>
    </source>
</reference>
<dbReference type="AlphaFoldDB" id="A0A7K3M9G7"/>
<keyword evidence="3" id="KW-1185">Reference proteome</keyword>
<name>A0A7K3M9G7_9ACTN</name>
<feature type="region of interest" description="Disordered" evidence="1">
    <location>
        <begin position="65"/>
        <end position="90"/>
    </location>
</feature>
<gene>
    <name evidence="2" type="ORF">F7O44_18485</name>
</gene>
<comment type="caution">
    <text evidence="2">The sequence shown here is derived from an EMBL/GenBank/DDBJ whole genome shotgun (WGS) entry which is preliminary data.</text>
</comment>
<dbReference type="Proteomes" id="UP000460435">
    <property type="component" value="Unassembled WGS sequence"/>
</dbReference>
<dbReference type="RefSeq" id="WP_162451746.1">
    <property type="nucleotide sequence ID" value="NZ_WLZY01000006.1"/>
</dbReference>
<proteinExistence type="predicted"/>
<protein>
    <submittedName>
        <fullName evidence="2">Uncharacterized protein</fullName>
    </submittedName>
</protein>
<evidence type="ECO:0000313" key="2">
    <source>
        <dbReference type="EMBL" id="NDL59058.1"/>
    </source>
</evidence>
<evidence type="ECO:0000313" key="3">
    <source>
        <dbReference type="Proteomes" id="UP000460435"/>
    </source>
</evidence>
<evidence type="ECO:0000256" key="1">
    <source>
        <dbReference type="SAM" id="MobiDB-lite"/>
    </source>
</evidence>
<accession>A0A7K3M9G7</accession>
<organism evidence="2 3">
    <name type="scientific">Phytoactinopolyspora mesophila</name>
    <dbReference type="NCBI Taxonomy" id="2650750"/>
    <lineage>
        <taxon>Bacteria</taxon>
        <taxon>Bacillati</taxon>
        <taxon>Actinomycetota</taxon>
        <taxon>Actinomycetes</taxon>
        <taxon>Jiangellales</taxon>
        <taxon>Jiangellaceae</taxon>
        <taxon>Phytoactinopolyspora</taxon>
    </lineage>
</organism>